<dbReference type="Gene3D" id="3.40.50.2300">
    <property type="match status" value="2"/>
</dbReference>
<dbReference type="SUPFAM" id="SSF47413">
    <property type="entry name" value="lambda repressor-like DNA-binding domains"/>
    <property type="match status" value="1"/>
</dbReference>
<feature type="domain" description="HTH lacI-type" evidence="4">
    <location>
        <begin position="2"/>
        <end position="56"/>
    </location>
</feature>
<keyword evidence="2" id="KW-0238">DNA-binding</keyword>
<dbReference type="PROSITE" id="PS50932">
    <property type="entry name" value="HTH_LACI_2"/>
    <property type="match status" value="1"/>
</dbReference>
<evidence type="ECO:0000256" key="3">
    <source>
        <dbReference type="ARBA" id="ARBA00023163"/>
    </source>
</evidence>
<dbReference type="RefSeq" id="WP_258214241.1">
    <property type="nucleotide sequence ID" value="NZ_JANQBD010000010.1"/>
</dbReference>
<evidence type="ECO:0000313" key="5">
    <source>
        <dbReference type="EMBL" id="MCR8632664.1"/>
    </source>
</evidence>
<evidence type="ECO:0000313" key="6">
    <source>
        <dbReference type="Proteomes" id="UP001300012"/>
    </source>
</evidence>
<proteinExistence type="predicted"/>
<dbReference type="EMBL" id="JANQBD010000010">
    <property type="protein sequence ID" value="MCR8632664.1"/>
    <property type="molecule type" value="Genomic_DNA"/>
</dbReference>
<dbReference type="CDD" id="cd06267">
    <property type="entry name" value="PBP1_LacI_sugar_binding-like"/>
    <property type="match status" value="1"/>
</dbReference>
<protein>
    <submittedName>
        <fullName evidence="5">LacI family transcriptional regulator</fullName>
    </submittedName>
</protein>
<dbReference type="SUPFAM" id="SSF53822">
    <property type="entry name" value="Periplasmic binding protein-like I"/>
    <property type="match status" value="1"/>
</dbReference>
<gene>
    <name evidence="5" type="ORF">NV381_15775</name>
</gene>
<reference evidence="5 6" key="1">
    <citation type="submission" date="2022-08" db="EMBL/GenBank/DDBJ databases">
        <title>Paenibacillus endoradicis sp. nov., Paenibacillus radicibacter sp. nov and Paenibacillus pararadicis sp. nov., three cold-adapted plant growth-promoting bacteria isolated from root of Larix gmelinii in Great Khingan.</title>
        <authorList>
            <person name="Xue H."/>
        </authorList>
    </citation>
    <scope>NUCLEOTIDE SEQUENCE [LARGE SCALE GENOMIC DNA]</scope>
    <source>
        <strain evidence="5 6">N5-1-1-5</strain>
    </source>
</reference>
<organism evidence="5 6">
    <name type="scientific">Paenibacillus radicis</name>
    <name type="common">ex Xue et al. 2023</name>
    <dbReference type="NCBI Taxonomy" id="2972489"/>
    <lineage>
        <taxon>Bacteria</taxon>
        <taxon>Bacillati</taxon>
        <taxon>Bacillota</taxon>
        <taxon>Bacilli</taxon>
        <taxon>Bacillales</taxon>
        <taxon>Paenibacillaceae</taxon>
        <taxon>Paenibacillus</taxon>
    </lineage>
</organism>
<dbReference type="PANTHER" id="PTHR30146:SF109">
    <property type="entry name" value="HTH-TYPE TRANSCRIPTIONAL REGULATOR GALS"/>
    <property type="match status" value="1"/>
</dbReference>
<keyword evidence="3" id="KW-0804">Transcription</keyword>
<dbReference type="InterPro" id="IPR000843">
    <property type="entry name" value="HTH_LacI"/>
</dbReference>
<sequence length="336" mass="38047">MLTIKDIAKNLNMSVSTVSKALNNYHDVKEETKLRVLEECRRLNFTPNIVARSMINKKSYVVGLMIPDIADSFFSVNARGVEEVLVQHDHRVVYASTGRDPREEKRFLTSAVERRWDGVIITPDYFDEELIDMIQKMEIPVVLLRRRTPEGLNIPFVDADHYQGACTLTEYLISLGHTKIGFIHLSTSIGGKRFQGFIDTMSKHGLSVSEESVVIGGRSIEEGREAMGRLYAANPSLTAVFAANDILGIGALEYLAIHEIRVPEQISVVGFDNIEFTNLHWIQLTTMEQPRKEMGRVAAQLLLEMILKRDEQPESITLPTRLIERRSASFLKPQAY</sequence>
<comment type="caution">
    <text evidence="5">The sequence shown here is derived from an EMBL/GenBank/DDBJ whole genome shotgun (WGS) entry which is preliminary data.</text>
</comment>
<dbReference type="InterPro" id="IPR010982">
    <property type="entry name" value="Lambda_DNA-bd_dom_sf"/>
</dbReference>
<dbReference type="SMART" id="SM00354">
    <property type="entry name" value="HTH_LACI"/>
    <property type="match status" value="1"/>
</dbReference>
<evidence type="ECO:0000259" key="4">
    <source>
        <dbReference type="PROSITE" id="PS50932"/>
    </source>
</evidence>
<dbReference type="Pfam" id="PF00356">
    <property type="entry name" value="LacI"/>
    <property type="match status" value="1"/>
</dbReference>
<name>A0ABT1YHJ4_9BACL</name>
<dbReference type="Proteomes" id="UP001300012">
    <property type="component" value="Unassembled WGS sequence"/>
</dbReference>
<keyword evidence="1" id="KW-0805">Transcription regulation</keyword>
<dbReference type="InterPro" id="IPR028082">
    <property type="entry name" value="Peripla_BP_I"/>
</dbReference>
<evidence type="ECO:0000256" key="2">
    <source>
        <dbReference type="ARBA" id="ARBA00023125"/>
    </source>
</evidence>
<dbReference type="Pfam" id="PF13377">
    <property type="entry name" value="Peripla_BP_3"/>
    <property type="match status" value="1"/>
</dbReference>
<dbReference type="Gene3D" id="1.10.260.40">
    <property type="entry name" value="lambda repressor-like DNA-binding domains"/>
    <property type="match status" value="1"/>
</dbReference>
<keyword evidence="6" id="KW-1185">Reference proteome</keyword>
<dbReference type="CDD" id="cd01392">
    <property type="entry name" value="HTH_LacI"/>
    <property type="match status" value="1"/>
</dbReference>
<dbReference type="InterPro" id="IPR046335">
    <property type="entry name" value="LacI/GalR-like_sensor"/>
</dbReference>
<evidence type="ECO:0000256" key="1">
    <source>
        <dbReference type="ARBA" id="ARBA00023015"/>
    </source>
</evidence>
<accession>A0ABT1YHJ4</accession>
<dbReference type="PANTHER" id="PTHR30146">
    <property type="entry name" value="LACI-RELATED TRANSCRIPTIONAL REPRESSOR"/>
    <property type="match status" value="1"/>
</dbReference>